<sequence length="79" mass="8667">MRVEQQLRGGAALRDLHGQWECAASLHSNSAPQPHFSGQGFALQSLLVAHDSQLVFTDGSEISHRGNHSISEEPARLRH</sequence>
<keyword evidence="3" id="KW-1185">Reference proteome</keyword>
<feature type="region of interest" description="Disordered" evidence="1">
    <location>
        <begin position="59"/>
        <end position="79"/>
    </location>
</feature>
<evidence type="ECO:0000313" key="3">
    <source>
        <dbReference type="Proteomes" id="UP000233551"/>
    </source>
</evidence>
<dbReference type="AlphaFoldDB" id="A0A2I0HP68"/>
<dbReference type="EMBL" id="PGOL01006560">
    <property type="protein sequence ID" value="PKI33519.1"/>
    <property type="molecule type" value="Genomic_DNA"/>
</dbReference>
<dbReference type="Proteomes" id="UP000233551">
    <property type="component" value="Unassembled WGS sequence"/>
</dbReference>
<protein>
    <submittedName>
        <fullName evidence="2">Uncharacterized protein</fullName>
    </submittedName>
</protein>
<comment type="caution">
    <text evidence="2">The sequence shown here is derived from an EMBL/GenBank/DDBJ whole genome shotgun (WGS) entry which is preliminary data.</text>
</comment>
<reference evidence="2 3" key="1">
    <citation type="submission" date="2017-11" db="EMBL/GenBank/DDBJ databases">
        <title>De-novo sequencing of pomegranate (Punica granatum L.) genome.</title>
        <authorList>
            <person name="Akparov Z."/>
            <person name="Amiraslanov A."/>
            <person name="Hajiyeva S."/>
            <person name="Abbasov M."/>
            <person name="Kaur K."/>
            <person name="Hamwieh A."/>
            <person name="Solovyev V."/>
            <person name="Salamov A."/>
            <person name="Braich B."/>
            <person name="Kosarev P."/>
            <person name="Mahmoud A."/>
            <person name="Hajiyev E."/>
            <person name="Babayeva S."/>
            <person name="Izzatullayeva V."/>
            <person name="Mammadov A."/>
            <person name="Mammadov A."/>
            <person name="Sharifova S."/>
            <person name="Ojaghi J."/>
            <person name="Eynullazada K."/>
            <person name="Bayramov B."/>
            <person name="Abdulazimova A."/>
            <person name="Shahmuradov I."/>
        </authorList>
    </citation>
    <scope>NUCLEOTIDE SEQUENCE [LARGE SCALE GENOMIC DNA]</scope>
    <source>
        <strain evidence="3">cv. AG2017</strain>
        <tissue evidence="2">Leaf</tissue>
    </source>
</reference>
<name>A0A2I0HP68_PUNGR</name>
<accession>A0A2I0HP68</accession>
<evidence type="ECO:0000256" key="1">
    <source>
        <dbReference type="SAM" id="MobiDB-lite"/>
    </source>
</evidence>
<gene>
    <name evidence="2" type="ORF">CRG98_046075</name>
</gene>
<evidence type="ECO:0000313" key="2">
    <source>
        <dbReference type="EMBL" id="PKI33519.1"/>
    </source>
</evidence>
<proteinExistence type="predicted"/>
<feature type="compositionally biased region" description="Basic and acidic residues" evidence="1">
    <location>
        <begin position="70"/>
        <end position="79"/>
    </location>
</feature>
<organism evidence="2 3">
    <name type="scientific">Punica granatum</name>
    <name type="common">Pomegranate</name>
    <dbReference type="NCBI Taxonomy" id="22663"/>
    <lineage>
        <taxon>Eukaryota</taxon>
        <taxon>Viridiplantae</taxon>
        <taxon>Streptophyta</taxon>
        <taxon>Embryophyta</taxon>
        <taxon>Tracheophyta</taxon>
        <taxon>Spermatophyta</taxon>
        <taxon>Magnoliopsida</taxon>
        <taxon>eudicotyledons</taxon>
        <taxon>Gunneridae</taxon>
        <taxon>Pentapetalae</taxon>
        <taxon>rosids</taxon>
        <taxon>malvids</taxon>
        <taxon>Myrtales</taxon>
        <taxon>Lythraceae</taxon>
        <taxon>Punica</taxon>
    </lineage>
</organism>